<sequence>MYVMEKLARVALENPMQTRLAAYLKGPNVQLSEPTSLHEKADGCRSTSVNKQVLQVRSERTVHNARYKKTDRQYSPRRSYTKRRKTMQVSDYGRARRARGRLSRAPGH</sequence>
<proteinExistence type="predicted"/>
<evidence type="ECO:0000313" key="3">
    <source>
        <dbReference type="Proteomes" id="UP000299102"/>
    </source>
</evidence>
<feature type="region of interest" description="Disordered" evidence="1">
    <location>
        <begin position="62"/>
        <end position="108"/>
    </location>
</feature>
<protein>
    <submittedName>
        <fullName evidence="2">Uncharacterized protein</fullName>
    </submittedName>
</protein>
<accession>A0A4C1ZHW6</accession>
<dbReference type="EMBL" id="BGZK01001811">
    <property type="protein sequence ID" value="GBP86713.1"/>
    <property type="molecule type" value="Genomic_DNA"/>
</dbReference>
<gene>
    <name evidence="2" type="ORF">EVAR_62142_1</name>
</gene>
<evidence type="ECO:0000313" key="2">
    <source>
        <dbReference type="EMBL" id="GBP86713.1"/>
    </source>
</evidence>
<dbReference type="Proteomes" id="UP000299102">
    <property type="component" value="Unassembled WGS sequence"/>
</dbReference>
<reference evidence="2 3" key="1">
    <citation type="journal article" date="2019" name="Commun. Biol.">
        <title>The bagworm genome reveals a unique fibroin gene that provides high tensile strength.</title>
        <authorList>
            <person name="Kono N."/>
            <person name="Nakamura H."/>
            <person name="Ohtoshi R."/>
            <person name="Tomita M."/>
            <person name="Numata K."/>
            <person name="Arakawa K."/>
        </authorList>
    </citation>
    <scope>NUCLEOTIDE SEQUENCE [LARGE SCALE GENOMIC DNA]</scope>
</reference>
<feature type="compositionally biased region" description="Basic residues" evidence="1">
    <location>
        <begin position="95"/>
        <end position="108"/>
    </location>
</feature>
<feature type="compositionally biased region" description="Basic and acidic residues" evidence="1">
    <location>
        <begin position="62"/>
        <end position="74"/>
    </location>
</feature>
<comment type="caution">
    <text evidence="2">The sequence shown here is derived from an EMBL/GenBank/DDBJ whole genome shotgun (WGS) entry which is preliminary data.</text>
</comment>
<name>A0A4C1ZHW6_EUMVA</name>
<dbReference type="AlphaFoldDB" id="A0A4C1ZHW6"/>
<keyword evidence="3" id="KW-1185">Reference proteome</keyword>
<evidence type="ECO:0000256" key="1">
    <source>
        <dbReference type="SAM" id="MobiDB-lite"/>
    </source>
</evidence>
<organism evidence="2 3">
    <name type="scientific">Eumeta variegata</name>
    <name type="common">Bagworm moth</name>
    <name type="synonym">Eumeta japonica</name>
    <dbReference type="NCBI Taxonomy" id="151549"/>
    <lineage>
        <taxon>Eukaryota</taxon>
        <taxon>Metazoa</taxon>
        <taxon>Ecdysozoa</taxon>
        <taxon>Arthropoda</taxon>
        <taxon>Hexapoda</taxon>
        <taxon>Insecta</taxon>
        <taxon>Pterygota</taxon>
        <taxon>Neoptera</taxon>
        <taxon>Endopterygota</taxon>
        <taxon>Lepidoptera</taxon>
        <taxon>Glossata</taxon>
        <taxon>Ditrysia</taxon>
        <taxon>Tineoidea</taxon>
        <taxon>Psychidae</taxon>
        <taxon>Oiketicinae</taxon>
        <taxon>Eumeta</taxon>
    </lineage>
</organism>